<evidence type="ECO:0000313" key="4">
    <source>
        <dbReference type="Proteomes" id="UP000031397"/>
    </source>
</evidence>
<feature type="region of interest" description="Disordered" evidence="1">
    <location>
        <begin position="237"/>
        <end position="265"/>
    </location>
</feature>
<dbReference type="RefSeq" id="WP_039143664.1">
    <property type="nucleotide sequence ID" value="NZ_JOJZ01000009.1"/>
</dbReference>
<dbReference type="OrthoDB" id="3237813at2"/>
<feature type="transmembrane region" description="Helical" evidence="2">
    <location>
        <begin position="130"/>
        <end position="149"/>
    </location>
</feature>
<evidence type="ECO:0000256" key="2">
    <source>
        <dbReference type="SAM" id="Phobius"/>
    </source>
</evidence>
<comment type="caution">
    <text evidence="3">The sequence shown here is derived from an EMBL/GenBank/DDBJ whole genome shotgun (WGS) entry which is preliminary data.</text>
</comment>
<organism evidence="3 4">
    <name type="scientific">Fructilactobacillus fructivorans</name>
    <dbReference type="NCBI Taxonomy" id="1614"/>
    <lineage>
        <taxon>Bacteria</taxon>
        <taxon>Bacillati</taxon>
        <taxon>Bacillota</taxon>
        <taxon>Bacilli</taxon>
        <taxon>Lactobacillales</taxon>
        <taxon>Lactobacillaceae</taxon>
        <taxon>Fructilactobacillus</taxon>
    </lineage>
</organism>
<gene>
    <name evidence="3" type="ORF">LfDm3_0422</name>
</gene>
<keyword evidence="4" id="KW-1185">Reference proteome</keyword>
<dbReference type="GeneID" id="74913107"/>
<accession>A0A0C1Q3N5</accession>
<protein>
    <recommendedName>
        <fullName evidence="5">Fructose permease</fullName>
    </recommendedName>
</protein>
<keyword evidence="2" id="KW-0472">Membrane</keyword>
<keyword evidence="2" id="KW-0812">Transmembrane</keyword>
<feature type="transmembrane region" description="Helical" evidence="2">
    <location>
        <begin position="12"/>
        <end position="35"/>
    </location>
</feature>
<name>A0A0C1Q3N5_9LACO</name>
<dbReference type="Pfam" id="PF19700">
    <property type="entry name" value="DUF6198"/>
    <property type="match status" value="1"/>
</dbReference>
<feature type="transmembrane region" description="Helical" evidence="2">
    <location>
        <begin position="202"/>
        <end position="221"/>
    </location>
</feature>
<dbReference type="AlphaFoldDB" id="A0A0C1Q3N5"/>
<dbReference type="InterPro" id="IPR038750">
    <property type="entry name" value="YczE/YyaS-like"/>
</dbReference>
<feature type="transmembrane region" description="Helical" evidence="2">
    <location>
        <begin position="178"/>
        <end position="196"/>
    </location>
</feature>
<reference evidence="3 4" key="1">
    <citation type="submission" date="2014-06" db="EMBL/GenBank/DDBJ databases">
        <title>Functional and comparative genomic analyses of the Drosophila gut microbiota identify candidate symbiosis factors.</title>
        <authorList>
            <person name="Newell P.D."/>
            <person name="Chaston J.M."/>
            <person name="Douglas A.E."/>
        </authorList>
    </citation>
    <scope>NUCLEOTIDE SEQUENCE [LARGE SCALE GENOMIC DNA]</scope>
    <source>
        <strain evidence="3 4">DmCS_002</strain>
    </source>
</reference>
<feature type="transmembrane region" description="Helical" evidence="2">
    <location>
        <begin position="92"/>
        <end position="110"/>
    </location>
</feature>
<dbReference type="EMBL" id="JOJZ01000009">
    <property type="protein sequence ID" value="KID42493.1"/>
    <property type="molecule type" value="Genomic_DNA"/>
</dbReference>
<proteinExistence type="predicted"/>
<feature type="compositionally biased region" description="Basic and acidic residues" evidence="1">
    <location>
        <begin position="245"/>
        <end position="265"/>
    </location>
</feature>
<keyword evidence="2" id="KW-1133">Transmembrane helix</keyword>
<feature type="transmembrane region" description="Helical" evidence="2">
    <location>
        <begin position="65"/>
        <end position="85"/>
    </location>
</feature>
<evidence type="ECO:0000256" key="1">
    <source>
        <dbReference type="SAM" id="MobiDB-lite"/>
    </source>
</evidence>
<evidence type="ECO:0008006" key="5">
    <source>
        <dbReference type="Google" id="ProtNLM"/>
    </source>
</evidence>
<dbReference type="Proteomes" id="UP000031397">
    <property type="component" value="Unassembled WGS sequence"/>
</dbReference>
<evidence type="ECO:0000313" key="3">
    <source>
        <dbReference type="EMBL" id="KID42493.1"/>
    </source>
</evidence>
<dbReference type="PATRIC" id="fig|1614.7.peg.412"/>
<sequence>MAQEKTPRTISMPVSIVYFIISIIINSLGNVLTLVTSAKVFPHFLGSAYWTAAETNLSIAIHWDLFWTFVLVGIIIIILNAILIGKWDWGRAVGNLIFMIPFSWLVQVFYDLFTQIIRLPDAHTPLLITIYVLVNFIGVALIGIAISIYQRVNLVLHPNDDLMQILRFKYFKGNATKAMWASYIPPTIVEIIAFLITHQIEYYGIGTIFAFLFQGSITGVADRLVFPRLKHQGISTTPAKSESMVAKDIDTDKQKATKDRNGKRK</sequence>